<evidence type="ECO:0000256" key="3">
    <source>
        <dbReference type="ARBA" id="ARBA00022737"/>
    </source>
</evidence>
<feature type="region of interest" description="Disordered" evidence="4">
    <location>
        <begin position="1"/>
        <end position="31"/>
    </location>
</feature>
<dbReference type="PANTHER" id="PTHR48051:SF1">
    <property type="entry name" value="RAS SUPPRESSOR PROTEIN 1"/>
    <property type="match status" value="1"/>
</dbReference>
<keyword evidence="2" id="KW-0433">Leucine-rich repeat</keyword>
<dbReference type="Proteomes" id="UP000195557">
    <property type="component" value="Unassembled WGS sequence"/>
</dbReference>
<feature type="domain" description="Disease resistance R13L4/SHOC-2-like LRR" evidence="5">
    <location>
        <begin position="100"/>
        <end position="230"/>
    </location>
</feature>
<dbReference type="SUPFAM" id="SSF52058">
    <property type="entry name" value="L domain-like"/>
    <property type="match status" value="1"/>
</dbReference>
<reference evidence="7" key="3">
    <citation type="submission" date="2017-04" db="EMBL/GenBank/DDBJ databases">
        <title>Population genomics of picophytoplankton unveils novel chromosome hypervariability.</title>
        <authorList>
            <consortium name="DOE Joint Genome Institute"/>
            <person name="Blanc-Mathieu R."/>
            <person name="Krasovec M."/>
            <person name="Hebrard M."/>
            <person name="Yau S."/>
            <person name="Desgranges E."/>
            <person name="Martin J."/>
            <person name="Schackwitz W."/>
            <person name="Kuo A."/>
            <person name="Salin G."/>
            <person name="Donnadieu C."/>
            <person name="Desdevises Y."/>
            <person name="Sanchez-Ferandin S."/>
            <person name="Moreau H."/>
            <person name="Rivals E."/>
            <person name="Grigoriev I.V."/>
            <person name="Grimsley N."/>
            <person name="Eyre-Walker A."/>
            <person name="Piganeau G."/>
        </authorList>
    </citation>
    <scope>NUCLEOTIDE SEQUENCE [LARGE SCALE GENOMIC DNA]</scope>
    <source>
        <strain evidence="7">RCC 1115</strain>
    </source>
</reference>
<accession>A0A1Y5I2S7</accession>
<dbReference type="InterPro" id="IPR032675">
    <property type="entry name" value="LRR_dom_sf"/>
</dbReference>
<dbReference type="RefSeq" id="XP_003078145.1">
    <property type="nucleotide sequence ID" value="XM_003078097.1"/>
</dbReference>
<dbReference type="SMART" id="SM00369">
    <property type="entry name" value="LRR_TYP"/>
    <property type="match status" value="2"/>
</dbReference>
<dbReference type="Proteomes" id="UP000009170">
    <property type="component" value="Unassembled WGS sequence"/>
</dbReference>
<organism evidence="6 8">
    <name type="scientific">Ostreococcus tauri</name>
    <name type="common">Marine green alga</name>
    <dbReference type="NCBI Taxonomy" id="70448"/>
    <lineage>
        <taxon>Eukaryota</taxon>
        <taxon>Viridiplantae</taxon>
        <taxon>Chlorophyta</taxon>
        <taxon>Mamiellophyceae</taxon>
        <taxon>Mamiellales</taxon>
        <taxon>Bathycoccaceae</taxon>
        <taxon>Ostreococcus</taxon>
    </lineage>
</organism>
<dbReference type="Pfam" id="PF23598">
    <property type="entry name" value="LRR_14"/>
    <property type="match status" value="1"/>
</dbReference>
<dbReference type="GeneID" id="9833828"/>
<evidence type="ECO:0000313" key="6">
    <source>
        <dbReference type="EMBL" id="CAL52885.1"/>
    </source>
</evidence>
<evidence type="ECO:0000256" key="1">
    <source>
        <dbReference type="ARBA" id="ARBA00004430"/>
    </source>
</evidence>
<sequence length="281" mass="30802">MGCVQSAASATDAHGRSSSKPSSSSREHSWRTTGIVALRDQNLRELPKKLFSQESDLPERVRNVDATNNRLTTIPREISLWCGITRLVLASNEIESLPETIGTLTRLKTLTLDGNRLREFPSSIGDLRALVTLSACDCELETLPTSVSRCAALTTVRIARNKGLRSSALDALAECERLEEIDASACALTVLPAALGRLKRLRALNVDDNLGVHTIPSEVFKSCESLSKLSAHGTSLRNVEYIDGYDVYVARAKERHGRIIAGNSMIVDERRGLDYGFDHRA</sequence>
<dbReference type="AlphaFoldDB" id="Q01CR8"/>
<accession>A0A454XZJ8</accession>
<dbReference type="InterPro" id="IPR055414">
    <property type="entry name" value="LRR_R13L4/SHOC2-like"/>
</dbReference>
<gene>
    <name evidence="7" type="ORF">BE221DRAFT_174169</name>
    <name evidence="6" type="ORF">OT_ostta03g02330</name>
</gene>
<evidence type="ECO:0000313" key="8">
    <source>
        <dbReference type="Proteomes" id="UP000009170"/>
    </source>
</evidence>
<comment type="subcellular location">
    <subcellularLocation>
        <location evidence="1">Cytoplasm</location>
        <location evidence="1">Cytoskeleton</location>
        <location evidence="1">Cilium axoneme</location>
    </subcellularLocation>
</comment>
<dbReference type="InterPro" id="IPR050216">
    <property type="entry name" value="LRR_domain-containing"/>
</dbReference>
<dbReference type="Gene3D" id="3.80.10.10">
    <property type="entry name" value="Ribonuclease Inhibitor"/>
    <property type="match status" value="1"/>
</dbReference>
<evidence type="ECO:0000313" key="7">
    <source>
        <dbReference type="EMBL" id="OUS43838.1"/>
    </source>
</evidence>
<reference evidence="6 8" key="1">
    <citation type="journal article" date="2006" name="Proc. Natl. Acad. Sci. U.S.A.">
        <title>Genome analysis of the smallest free-living eukaryote Ostreococcus tauri unveils many unique features.</title>
        <authorList>
            <person name="Derelle E."/>
            <person name="Ferraz C."/>
            <person name="Rombauts S."/>
            <person name="Rouze P."/>
            <person name="Worden A.Z."/>
            <person name="Robbens S."/>
            <person name="Partensky F."/>
            <person name="Degroeve S."/>
            <person name="Echeynie S."/>
            <person name="Cooke R."/>
            <person name="Saeys Y."/>
            <person name="Wuyts J."/>
            <person name="Jabbari K."/>
            <person name="Bowler C."/>
            <person name="Panaud O."/>
            <person name="Piegu B."/>
            <person name="Ball S.G."/>
            <person name="Ral J.-P."/>
            <person name="Bouget F.-Y."/>
            <person name="Piganeau G."/>
            <person name="De Baets B."/>
            <person name="Picard A."/>
            <person name="Delseny M."/>
            <person name="Demaille J."/>
            <person name="Van de Peer Y."/>
            <person name="Moreau H."/>
        </authorList>
    </citation>
    <scope>NUCLEOTIDE SEQUENCE [LARGE SCALE GENOMIC DNA]</scope>
    <source>
        <strain evidence="6 8">OTTH0595</strain>
    </source>
</reference>
<dbReference type="EMBL" id="CAID01000003">
    <property type="protein sequence ID" value="CAL52885.1"/>
    <property type="molecule type" value="Genomic_DNA"/>
</dbReference>
<dbReference type="OMA" id="CEYMERY"/>
<evidence type="ECO:0000256" key="4">
    <source>
        <dbReference type="SAM" id="MobiDB-lite"/>
    </source>
</evidence>
<dbReference type="EMBL" id="KZ155826">
    <property type="protein sequence ID" value="OUS43838.1"/>
    <property type="molecule type" value="Genomic_DNA"/>
</dbReference>
<evidence type="ECO:0000259" key="5">
    <source>
        <dbReference type="Pfam" id="PF23598"/>
    </source>
</evidence>
<accession>Q01CR8</accession>
<protein>
    <submittedName>
        <fullName evidence="6">Leucine rich repeat 4</fullName>
    </submittedName>
    <submittedName>
        <fullName evidence="7">Leucine-rich repeat protein</fullName>
    </submittedName>
</protein>
<keyword evidence="3" id="KW-0677">Repeat</keyword>
<dbReference type="GO" id="GO:0005930">
    <property type="term" value="C:axoneme"/>
    <property type="evidence" value="ECO:0007669"/>
    <property type="project" value="UniProtKB-SubCell"/>
</dbReference>
<proteinExistence type="predicted"/>
<dbReference type="InterPro" id="IPR003591">
    <property type="entry name" value="Leu-rich_rpt_typical-subtyp"/>
</dbReference>
<dbReference type="STRING" id="70448.Q01CR8"/>
<evidence type="ECO:0000256" key="2">
    <source>
        <dbReference type="ARBA" id="ARBA00022614"/>
    </source>
</evidence>
<reference evidence="6" key="2">
    <citation type="journal article" date="2014" name="BMC Genomics">
        <title>An improved genome of the model marine alga Ostreococcus tauri unfolds by assessing Illumina de novo assemblies.</title>
        <authorList>
            <person name="Blanc-Mathieu R."/>
            <person name="Verhelst B."/>
            <person name="Derelle E."/>
            <person name="Rombauts S."/>
            <person name="Bouget F.Y."/>
            <person name="Carre I."/>
            <person name="Chateau A."/>
            <person name="Eyre-Walker A."/>
            <person name="Grimsley N."/>
            <person name="Moreau H."/>
            <person name="Piegu B."/>
            <person name="Rivals E."/>
            <person name="Schackwitz W."/>
            <person name="Van de Peer Y."/>
            <person name="Piganeau G."/>
        </authorList>
    </citation>
    <scope>NUCLEOTIDE SEQUENCE</scope>
    <source>
        <strain evidence="6">RCC4221</strain>
    </source>
</reference>
<dbReference type="KEGG" id="ota:OT_ostta03g02330"/>
<dbReference type="InParanoid" id="Q01CR8"/>
<dbReference type="PANTHER" id="PTHR48051">
    <property type="match status" value="1"/>
</dbReference>
<keyword evidence="8" id="KW-1185">Reference proteome</keyword>
<dbReference type="OrthoDB" id="566279at2759"/>
<name>Q01CR8_OSTTA</name>